<dbReference type="Gene3D" id="3.30.1380.10">
    <property type="match status" value="1"/>
</dbReference>
<dbReference type="Proteomes" id="UP000542674">
    <property type="component" value="Unassembled WGS sequence"/>
</dbReference>
<keyword evidence="1" id="KW-0732">Signal</keyword>
<protein>
    <submittedName>
        <fullName evidence="3">Peptidoglycan hydrolase-like protein with peptidoglycan-binding domain</fullName>
    </submittedName>
</protein>
<sequence>MTDTARRTVLLAVAAAPFAALLAPGATARAAGLDTLEIQIRVAGWAADEPRQVGLALTGRLDAPTKDAVRRFQGAHGLRQDGIVDERTREALTALAKPDGSTRHFDWTAFSPDGTFAGGAADEATVREHVRRLMYRLEALRHKVDGREITVTSGFHTHGGAHALGGAADVVIADSTTYAAYRAAQTCGFTELGMYTQSWLHVDILPSAFTWADGVV</sequence>
<dbReference type="AlphaFoldDB" id="A0A7W7WWM5"/>
<comment type="caution">
    <text evidence="3">The sequence shown here is derived from an EMBL/GenBank/DDBJ whole genome shotgun (WGS) entry which is preliminary data.</text>
</comment>
<proteinExistence type="predicted"/>
<dbReference type="InterPro" id="IPR009045">
    <property type="entry name" value="Zn_M74/Hedgehog-like"/>
</dbReference>
<keyword evidence="4" id="KW-1185">Reference proteome</keyword>
<evidence type="ECO:0000256" key="1">
    <source>
        <dbReference type="SAM" id="SignalP"/>
    </source>
</evidence>
<dbReference type="InterPro" id="IPR002477">
    <property type="entry name" value="Peptidoglycan-bd-like"/>
</dbReference>
<evidence type="ECO:0000313" key="4">
    <source>
        <dbReference type="Proteomes" id="UP000542674"/>
    </source>
</evidence>
<dbReference type="GO" id="GO:0016787">
    <property type="term" value="F:hydrolase activity"/>
    <property type="evidence" value="ECO:0007669"/>
    <property type="project" value="UniProtKB-KW"/>
</dbReference>
<evidence type="ECO:0000259" key="2">
    <source>
        <dbReference type="Pfam" id="PF01471"/>
    </source>
</evidence>
<dbReference type="SUPFAM" id="SSF47090">
    <property type="entry name" value="PGBD-like"/>
    <property type="match status" value="1"/>
</dbReference>
<dbReference type="Pfam" id="PF01471">
    <property type="entry name" value="PG_binding_1"/>
    <property type="match status" value="1"/>
</dbReference>
<name>A0A7W7WWM5_9PSEU</name>
<accession>A0A7W7WWM5</accession>
<dbReference type="SUPFAM" id="SSF55166">
    <property type="entry name" value="Hedgehog/DD-peptidase"/>
    <property type="match status" value="1"/>
</dbReference>
<evidence type="ECO:0000313" key="3">
    <source>
        <dbReference type="EMBL" id="MBB4966500.1"/>
    </source>
</evidence>
<dbReference type="EMBL" id="JACHJS010000001">
    <property type="protein sequence ID" value="MBB4966500.1"/>
    <property type="molecule type" value="Genomic_DNA"/>
</dbReference>
<dbReference type="InterPro" id="IPR036366">
    <property type="entry name" value="PGBDSf"/>
</dbReference>
<keyword evidence="3" id="KW-0378">Hydrolase</keyword>
<dbReference type="RefSeq" id="WP_184670527.1">
    <property type="nucleotide sequence ID" value="NZ_BAABAI010000024.1"/>
</dbReference>
<dbReference type="Gene3D" id="1.10.101.10">
    <property type="entry name" value="PGBD-like superfamily/PGBD"/>
    <property type="match status" value="1"/>
</dbReference>
<gene>
    <name evidence="3" type="ORF">F4559_003859</name>
</gene>
<dbReference type="InterPro" id="IPR006311">
    <property type="entry name" value="TAT_signal"/>
</dbReference>
<feature type="signal peptide" evidence="1">
    <location>
        <begin position="1"/>
        <end position="22"/>
    </location>
</feature>
<feature type="domain" description="Peptidoglycan binding-like" evidence="2">
    <location>
        <begin position="56"/>
        <end position="92"/>
    </location>
</feature>
<organism evidence="3 4">
    <name type="scientific">Saccharothrix violaceirubra</name>
    <dbReference type="NCBI Taxonomy" id="413306"/>
    <lineage>
        <taxon>Bacteria</taxon>
        <taxon>Bacillati</taxon>
        <taxon>Actinomycetota</taxon>
        <taxon>Actinomycetes</taxon>
        <taxon>Pseudonocardiales</taxon>
        <taxon>Pseudonocardiaceae</taxon>
        <taxon>Saccharothrix</taxon>
    </lineage>
</organism>
<dbReference type="PROSITE" id="PS51318">
    <property type="entry name" value="TAT"/>
    <property type="match status" value="1"/>
</dbReference>
<feature type="chain" id="PRO_5039194792" evidence="1">
    <location>
        <begin position="23"/>
        <end position="216"/>
    </location>
</feature>
<dbReference type="InterPro" id="IPR036365">
    <property type="entry name" value="PGBD-like_sf"/>
</dbReference>
<reference evidence="3 4" key="1">
    <citation type="submission" date="2020-08" db="EMBL/GenBank/DDBJ databases">
        <title>Sequencing the genomes of 1000 actinobacteria strains.</title>
        <authorList>
            <person name="Klenk H.-P."/>
        </authorList>
    </citation>
    <scope>NUCLEOTIDE SEQUENCE [LARGE SCALE GENOMIC DNA]</scope>
    <source>
        <strain evidence="3 4">DSM 45084</strain>
    </source>
</reference>